<evidence type="ECO:0000256" key="8">
    <source>
        <dbReference type="ARBA" id="ARBA00023136"/>
    </source>
</evidence>
<keyword evidence="6 10" id="KW-0812">Transmembrane</keyword>
<protein>
    <submittedName>
        <fullName evidence="12">HlyD family type I secretion periplasmic adaptor subunit</fullName>
    </submittedName>
</protein>
<feature type="transmembrane region" description="Helical" evidence="10">
    <location>
        <begin position="43"/>
        <end position="64"/>
    </location>
</feature>
<evidence type="ECO:0000256" key="3">
    <source>
        <dbReference type="ARBA" id="ARBA00022448"/>
    </source>
</evidence>
<keyword evidence="3" id="KW-0813">Transport</keyword>
<dbReference type="InterPro" id="IPR006144">
    <property type="entry name" value="Secretion_HlyD_CS"/>
</dbReference>
<gene>
    <name evidence="12" type="ORF">GXY80_10730</name>
</gene>
<evidence type="ECO:0000256" key="5">
    <source>
        <dbReference type="ARBA" id="ARBA00022519"/>
    </source>
</evidence>
<evidence type="ECO:0000259" key="11">
    <source>
        <dbReference type="Pfam" id="PF26002"/>
    </source>
</evidence>
<evidence type="ECO:0000256" key="2">
    <source>
        <dbReference type="ARBA" id="ARBA00009477"/>
    </source>
</evidence>
<dbReference type="Gene3D" id="2.40.30.170">
    <property type="match status" value="1"/>
</dbReference>
<evidence type="ECO:0000256" key="9">
    <source>
        <dbReference type="SAM" id="Coils"/>
    </source>
</evidence>
<dbReference type="InterPro" id="IPR050739">
    <property type="entry name" value="MFP"/>
</dbReference>
<evidence type="ECO:0000313" key="13">
    <source>
        <dbReference type="Proteomes" id="UP000777265"/>
    </source>
</evidence>
<dbReference type="GO" id="GO:0009306">
    <property type="term" value="P:protein secretion"/>
    <property type="evidence" value="ECO:0007669"/>
    <property type="project" value="InterPro"/>
</dbReference>
<comment type="similarity">
    <text evidence="2">Belongs to the membrane fusion protein (MFP) (TC 8.A.1) family.</text>
</comment>
<organism evidence="12 13">
    <name type="scientific">Syntrophorhabdus aromaticivorans</name>
    <dbReference type="NCBI Taxonomy" id="328301"/>
    <lineage>
        <taxon>Bacteria</taxon>
        <taxon>Pseudomonadati</taxon>
        <taxon>Thermodesulfobacteriota</taxon>
        <taxon>Syntrophorhabdia</taxon>
        <taxon>Syntrophorhabdales</taxon>
        <taxon>Syntrophorhabdaceae</taxon>
        <taxon>Syntrophorhabdus</taxon>
    </lineage>
</organism>
<dbReference type="GO" id="GO:0005886">
    <property type="term" value="C:plasma membrane"/>
    <property type="evidence" value="ECO:0007669"/>
    <property type="project" value="UniProtKB-SubCell"/>
</dbReference>
<dbReference type="Proteomes" id="UP000777265">
    <property type="component" value="Unassembled WGS sequence"/>
</dbReference>
<comment type="subcellular location">
    <subcellularLocation>
        <location evidence="1">Cell inner membrane</location>
        <topology evidence="1">Single-pass membrane protein</topology>
    </subcellularLocation>
</comment>
<evidence type="ECO:0000256" key="7">
    <source>
        <dbReference type="ARBA" id="ARBA00022989"/>
    </source>
</evidence>
<keyword evidence="5" id="KW-0997">Cell inner membrane</keyword>
<dbReference type="PROSITE" id="PS00543">
    <property type="entry name" value="HLYD_FAMILY"/>
    <property type="match status" value="1"/>
</dbReference>
<dbReference type="AlphaFoldDB" id="A0A971M4P1"/>
<proteinExistence type="inferred from homology"/>
<dbReference type="InterPro" id="IPR058982">
    <property type="entry name" value="Beta-barrel_AprE"/>
</dbReference>
<feature type="coiled-coil region" evidence="9">
    <location>
        <begin position="169"/>
        <end position="196"/>
    </location>
</feature>
<dbReference type="Gene3D" id="1.10.287.470">
    <property type="entry name" value="Helix hairpin bin"/>
    <property type="match status" value="1"/>
</dbReference>
<evidence type="ECO:0000256" key="6">
    <source>
        <dbReference type="ARBA" id="ARBA00022692"/>
    </source>
</evidence>
<dbReference type="Gene3D" id="2.40.50.100">
    <property type="match status" value="1"/>
</dbReference>
<dbReference type="Pfam" id="PF26002">
    <property type="entry name" value="Beta-barrel_AprE"/>
    <property type="match status" value="1"/>
</dbReference>
<dbReference type="PANTHER" id="PTHR30386:SF27">
    <property type="entry name" value="MEMBRANE FUSION PROTEIN (MFP) FAMILY PROTEIN"/>
    <property type="match status" value="1"/>
</dbReference>
<reference evidence="12" key="1">
    <citation type="journal article" date="2020" name="Biotechnol. Biofuels">
        <title>New insights from the biogas microbiome by comprehensive genome-resolved metagenomics of nearly 1600 species originating from multiple anaerobic digesters.</title>
        <authorList>
            <person name="Campanaro S."/>
            <person name="Treu L."/>
            <person name="Rodriguez-R L.M."/>
            <person name="Kovalovszki A."/>
            <person name="Ziels R.M."/>
            <person name="Maus I."/>
            <person name="Zhu X."/>
            <person name="Kougias P.G."/>
            <person name="Basile A."/>
            <person name="Luo G."/>
            <person name="Schluter A."/>
            <person name="Konstantinidis K.T."/>
            <person name="Angelidaki I."/>
        </authorList>
    </citation>
    <scope>NUCLEOTIDE SEQUENCE</scope>
    <source>
        <strain evidence="12">AS06rmzACSIP_7</strain>
    </source>
</reference>
<name>A0A971M4P1_9BACT</name>
<dbReference type="EMBL" id="JAAYEE010000185">
    <property type="protein sequence ID" value="NLW35938.1"/>
    <property type="molecule type" value="Genomic_DNA"/>
</dbReference>
<comment type="caution">
    <text evidence="12">The sequence shown here is derived from an EMBL/GenBank/DDBJ whole genome shotgun (WGS) entry which is preliminary data.</text>
</comment>
<feature type="coiled-coil region" evidence="9">
    <location>
        <begin position="233"/>
        <end position="260"/>
    </location>
</feature>
<keyword evidence="8 10" id="KW-0472">Membrane</keyword>
<feature type="domain" description="AprE-like beta-barrel" evidence="11">
    <location>
        <begin position="338"/>
        <end position="427"/>
    </location>
</feature>
<sequence length="450" mass="51527">MFKRLLQTITEWPQKMFRRDDAYEFHPTMAEIEERPVNPLGRIIFWVIVVTMVFFVSWMCLGTIDVVVSARGLVIPEGDVKILQPLDTGVVSAIRCREGDFVKKEQVLMEIDPSITAPELESKKETLRYLELEKMRLNASIGKGGFSPDSKVHDQESIKTQRDLYRSSMLSLTEQLNAKRAELKKIEEEVKSAAKDRAYNTSLLGLARDREKRLKAVADIITRNEYEKAVNDVLTYTNAVEQLTHKLEQLAQQKNQVLHEIAYINESFRTTTLKEYSDKHKTATEIGAEIDKTSFRNQKQRILSPVDGYISNLYFHTIGGVVTPAQKLMTIVPFNTPLVLKVSVLNKDIGFIKDRMPVSIKIDTFDFQKYGILNGTIRSISHHSTDDEKLGPVYEVFINPIETTFLVEGRRMPITSGMSLTAEIKVGKRRIIEFFVYPLIKYLDEGIKVR</sequence>
<dbReference type="NCBIfam" id="TIGR01843">
    <property type="entry name" value="type_I_hlyD"/>
    <property type="match status" value="1"/>
</dbReference>
<evidence type="ECO:0000313" key="12">
    <source>
        <dbReference type="EMBL" id="NLW35938.1"/>
    </source>
</evidence>
<keyword evidence="9" id="KW-0175">Coiled coil</keyword>
<dbReference type="PANTHER" id="PTHR30386">
    <property type="entry name" value="MEMBRANE FUSION SUBUNIT OF EMRAB-TOLC MULTIDRUG EFFLUX PUMP"/>
    <property type="match status" value="1"/>
</dbReference>
<accession>A0A971M4P1</accession>
<reference evidence="12" key="2">
    <citation type="submission" date="2020-01" db="EMBL/GenBank/DDBJ databases">
        <authorList>
            <person name="Campanaro S."/>
        </authorList>
    </citation>
    <scope>NUCLEOTIDE SEQUENCE</scope>
    <source>
        <strain evidence="12">AS06rmzACSIP_7</strain>
    </source>
</reference>
<evidence type="ECO:0000256" key="10">
    <source>
        <dbReference type="SAM" id="Phobius"/>
    </source>
</evidence>
<dbReference type="InterPro" id="IPR010129">
    <property type="entry name" value="T1SS_HlyD"/>
</dbReference>
<keyword evidence="4" id="KW-1003">Cell membrane</keyword>
<evidence type="ECO:0000256" key="4">
    <source>
        <dbReference type="ARBA" id="ARBA00022475"/>
    </source>
</evidence>
<dbReference type="PRINTS" id="PR01490">
    <property type="entry name" value="RTXTOXIND"/>
</dbReference>
<evidence type="ECO:0000256" key="1">
    <source>
        <dbReference type="ARBA" id="ARBA00004377"/>
    </source>
</evidence>
<keyword evidence="7 10" id="KW-1133">Transmembrane helix</keyword>